<protein>
    <submittedName>
        <fullName evidence="3">Cyclase/dehydrase</fullName>
    </submittedName>
</protein>
<dbReference type="KEGG" id="wma:WM2015_1839"/>
<dbReference type="PANTHER" id="PTHR12901:SF10">
    <property type="entry name" value="COENZYME Q-BINDING PROTEIN COQ10, MITOCHONDRIAL"/>
    <property type="match status" value="1"/>
</dbReference>
<dbReference type="AlphaFoldDB" id="A0A0K0XX69"/>
<dbReference type="GO" id="GO:0045333">
    <property type="term" value="P:cellular respiration"/>
    <property type="evidence" value="ECO:0007669"/>
    <property type="project" value="InterPro"/>
</dbReference>
<accession>A0A0K0XX69</accession>
<sequence length="143" mass="16479">MPQVHRFALVAYTPEQMFALVRDVARYPEFLPWVQAAEVHEDAEDRQVATLDVRVAGIARRFTTENLLVPDQSLSMRLKNGPFDELAGRWEFKALGQEGARVSLDLRFSLPGSVWMTPFQRGFERVADRMVDDFCRRAERIHG</sequence>
<dbReference type="GO" id="GO:0048039">
    <property type="term" value="F:ubiquinone binding"/>
    <property type="evidence" value="ECO:0007669"/>
    <property type="project" value="InterPro"/>
</dbReference>
<evidence type="ECO:0000313" key="3">
    <source>
        <dbReference type="EMBL" id="AKS42206.1"/>
    </source>
</evidence>
<organism evidence="3 4">
    <name type="scientific">Wenzhouxiangella marina</name>
    <dbReference type="NCBI Taxonomy" id="1579979"/>
    <lineage>
        <taxon>Bacteria</taxon>
        <taxon>Pseudomonadati</taxon>
        <taxon>Pseudomonadota</taxon>
        <taxon>Gammaproteobacteria</taxon>
        <taxon>Chromatiales</taxon>
        <taxon>Wenzhouxiangellaceae</taxon>
        <taxon>Wenzhouxiangella</taxon>
    </lineage>
</organism>
<evidence type="ECO:0000256" key="1">
    <source>
        <dbReference type="ARBA" id="ARBA00008918"/>
    </source>
</evidence>
<dbReference type="SUPFAM" id="SSF55961">
    <property type="entry name" value="Bet v1-like"/>
    <property type="match status" value="1"/>
</dbReference>
<gene>
    <name evidence="3" type="ORF">WM2015_1839</name>
</gene>
<dbReference type="CDD" id="cd07813">
    <property type="entry name" value="COQ10p_like"/>
    <property type="match status" value="1"/>
</dbReference>
<comment type="similarity">
    <text evidence="1">Belongs to the ribosome association toxin RatA family.</text>
</comment>
<evidence type="ECO:0000313" key="4">
    <source>
        <dbReference type="Proteomes" id="UP000066624"/>
    </source>
</evidence>
<reference evidence="4" key="1">
    <citation type="submission" date="2015-07" db="EMBL/GenBank/DDBJ databases">
        <authorList>
            <person name="Kim K.M."/>
        </authorList>
    </citation>
    <scope>NUCLEOTIDE SEQUENCE [LARGE SCALE GENOMIC DNA]</scope>
    <source>
        <strain evidence="4">KCTC 42284</strain>
    </source>
</reference>
<dbReference type="Proteomes" id="UP000066624">
    <property type="component" value="Chromosome"/>
</dbReference>
<dbReference type="InterPro" id="IPR005031">
    <property type="entry name" value="COQ10_START"/>
</dbReference>
<dbReference type="Pfam" id="PF03364">
    <property type="entry name" value="Polyketide_cyc"/>
    <property type="match status" value="1"/>
</dbReference>
<dbReference type="RefSeq" id="WP_049725788.1">
    <property type="nucleotide sequence ID" value="NZ_CP012154.1"/>
</dbReference>
<dbReference type="STRING" id="1579979.WM2015_1839"/>
<proteinExistence type="inferred from homology"/>
<dbReference type="PATRIC" id="fig|1579979.3.peg.1882"/>
<keyword evidence="4" id="KW-1185">Reference proteome</keyword>
<keyword evidence="2" id="KW-1277">Toxin-antitoxin system</keyword>
<dbReference type="PANTHER" id="PTHR12901">
    <property type="entry name" value="SPERM PROTEIN HOMOLOG"/>
    <property type="match status" value="1"/>
</dbReference>
<dbReference type="Gene3D" id="3.30.530.20">
    <property type="match status" value="1"/>
</dbReference>
<dbReference type="InterPro" id="IPR044996">
    <property type="entry name" value="COQ10-like"/>
</dbReference>
<dbReference type="InterPro" id="IPR023393">
    <property type="entry name" value="START-like_dom_sf"/>
</dbReference>
<name>A0A0K0XX69_9GAMM</name>
<dbReference type="EMBL" id="CP012154">
    <property type="protein sequence ID" value="AKS42206.1"/>
    <property type="molecule type" value="Genomic_DNA"/>
</dbReference>
<evidence type="ECO:0000256" key="2">
    <source>
        <dbReference type="ARBA" id="ARBA00022649"/>
    </source>
</evidence>